<proteinExistence type="inferred from homology"/>
<organism evidence="4 5">
    <name type="scientific">Debaryomyces hansenii (strain ATCC 36239 / CBS 767 / BCRC 21394 / JCM 1990 / NBRC 0083 / IGC 2968)</name>
    <name type="common">Yeast</name>
    <name type="synonym">Torulaspora hansenii</name>
    <dbReference type="NCBI Taxonomy" id="284592"/>
    <lineage>
        <taxon>Eukaryota</taxon>
        <taxon>Fungi</taxon>
        <taxon>Dikarya</taxon>
        <taxon>Ascomycota</taxon>
        <taxon>Saccharomycotina</taxon>
        <taxon>Pichiomycetes</taxon>
        <taxon>Debaryomycetaceae</taxon>
        <taxon>Debaryomyces</taxon>
    </lineage>
</organism>
<dbReference type="FunCoup" id="Q6BW11">
    <property type="interactions" value="119"/>
</dbReference>
<dbReference type="AlphaFoldDB" id="Q6BW11"/>
<sequence length="1197" mass="135285">MIRLQRFEKRFLFDRRLYSTSKGPSKSRHSILSIRKEFNKTTDDSNKPLVNSKKEELKNSIDAADATRSILQNKKASYFDPANSSLNLALDNTTLFNKISKDAEIRMSKRFKDASNLWLHDYKSQIRNIPSNLVKTKSKSKGPSKELLIQTELENHLKNATISPESAGNAISAGDLVALNHDSVSLYIITSCPTDLDSNSYTFINREGEIVYGPKQLIKLRFPGAVPSHLLGIIKDLVRLETKYLDMAPVGATDATFSKSEQSKPKEISKVSSETSNGDNDNNNNGHVDSSEIGGDFIVAQASSQLLTNSDVNTFHIPIRAREIYSKALTQISIETFEKIPEISQKLEILHRVLQYDEDGDCLDSPRTISIFLLLRYLESFKLNMIPKLIREGRDTQGEADLFKTLRKKLSDSFSDFDNETKFSHLGKMVPKDASWMQFANEQYSVPTFMSLVLALRTQGRLWNINQQNSTNPPLSVNILPLRNVDLLEKTISFLKFKNGDVKFADYLIKKLKNEKMDAPDYYKEIVQLFKDYTAGNFTNDPAVETALVSVIRLVDKSLKEENLYSERYASSTYDYSRARGFELLQMLEDPLNPSSCGWENPANWSYALQLPKNNVSLMSDLSADYYKCLDESFSNKDNRLRELVEQGNSIKHIESNSVPSLVGFDVAVSPTDDVIELTEDFYTFDPLSKIREDFGNTPVYCIDSETAHEIDDGISISTDKDGKKYILSVHVANPTSYLKPFSTISNIAFNKGSTTYLPEGPSMMLPNIISKVAGLGETSKTRTFVIQYTLDKATIDSYIRCKNNDESFKPDTEFSSKILKDIESSVDIKSYSAHNFPKNFTYSKVNEILNNESELESFKNDSTSDIHSSNLFKLYNISTILKDIRIMVGNGLEMSIPRSAVKVDYTTGKCDTRFEESEAGYELAVQDPSNTNKHAVVSISNGADQGVSSKSQLLVSHFMISANYAASIFATKNNIPIIHRSQQMKLEDSILNKLQEISKRKYLTNEDLSIEDVSKVLSVLTSAKFSVEKKPHESLGLQGYATVTSPLRRFVDMINHWKFEEFLLSRAGIPTSNIQDAQLYYMGNHLQSCELINKKMQSFSNKFWEGIFLKEYLKLLNQGEISKPITFKLLLKSNPKFGNISVHVLGFNNLKATLESTPNVIEKFNTGEFRVGQVLVGDFQITKLDYIEDELVFRYK</sequence>
<accession>Q6BW11</accession>
<feature type="region of interest" description="Disordered" evidence="2">
    <location>
        <begin position="255"/>
        <end position="288"/>
    </location>
</feature>
<keyword evidence="5" id="KW-1185">Reference proteome</keyword>
<dbReference type="GO" id="GO:0003723">
    <property type="term" value="F:RNA binding"/>
    <property type="evidence" value="ECO:0007669"/>
    <property type="project" value="InterPro"/>
</dbReference>
<reference evidence="4 5" key="1">
    <citation type="journal article" date="2004" name="Nature">
        <title>Genome evolution in yeasts.</title>
        <authorList>
            <consortium name="Genolevures"/>
            <person name="Dujon B."/>
            <person name="Sherman D."/>
            <person name="Fischer G."/>
            <person name="Durrens P."/>
            <person name="Casaregola S."/>
            <person name="Lafontaine I."/>
            <person name="de Montigny J."/>
            <person name="Marck C."/>
            <person name="Neuveglise C."/>
            <person name="Talla E."/>
            <person name="Goffard N."/>
            <person name="Frangeul L."/>
            <person name="Aigle M."/>
            <person name="Anthouard V."/>
            <person name="Babour A."/>
            <person name="Barbe V."/>
            <person name="Barnay S."/>
            <person name="Blanchin S."/>
            <person name="Beckerich J.M."/>
            <person name="Beyne E."/>
            <person name="Bleykasten C."/>
            <person name="Boisrame A."/>
            <person name="Boyer J."/>
            <person name="Cattolico L."/>
            <person name="Confanioleri F."/>
            <person name="de Daruvar A."/>
            <person name="Despons L."/>
            <person name="Fabre E."/>
            <person name="Fairhead C."/>
            <person name="Ferry-Dumazet H."/>
            <person name="Groppi A."/>
            <person name="Hantraye F."/>
            <person name="Hennequin C."/>
            <person name="Jauniaux N."/>
            <person name="Joyet P."/>
            <person name="Kachouri R."/>
            <person name="Kerrest A."/>
            <person name="Koszul R."/>
            <person name="Lemaire M."/>
            <person name="Lesur I."/>
            <person name="Ma L."/>
            <person name="Muller H."/>
            <person name="Nicaud J.M."/>
            <person name="Nikolski M."/>
            <person name="Oztas S."/>
            <person name="Ozier-Kalogeropoulos O."/>
            <person name="Pellenz S."/>
            <person name="Potier S."/>
            <person name="Richard G.F."/>
            <person name="Straub M.L."/>
            <person name="Suleau A."/>
            <person name="Swennene D."/>
            <person name="Tekaia F."/>
            <person name="Wesolowski-Louvel M."/>
            <person name="Westhof E."/>
            <person name="Wirth B."/>
            <person name="Zeniou-Meyer M."/>
            <person name="Zivanovic I."/>
            <person name="Bolotin-Fukuhara M."/>
            <person name="Thierry A."/>
            <person name="Bouchier C."/>
            <person name="Caudron B."/>
            <person name="Scarpelli C."/>
            <person name="Gaillardin C."/>
            <person name="Weissenbach J."/>
            <person name="Wincker P."/>
            <person name="Souciet J.L."/>
        </authorList>
    </citation>
    <scope>NUCLEOTIDE SEQUENCE [LARGE SCALE GENOMIC DNA]</scope>
    <source>
        <strain evidence="5">ATCC 36239 / CBS 767 / BCRC 21394 / JCM 1990 / NBRC 0083 / IGC 2968</strain>
    </source>
</reference>
<dbReference type="InterPro" id="IPR050180">
    <property type="entry name" value="RNR_Ribonuclease"/>
</dbReference>
<evidence type="ECO:0000313" key="4">
    <source>
        <dbReference type="EMBL" id="CAG85619.2"/>
    </source>
</evidence>
<dbReference type="RefSeq" id="XP_457608.2">
    <property type="nucleotide sequence ID" value="XM_457608.1"/>
</dbReference>
<dbReference type="Pfam" id="PF00773">
    <property type="entry name" value="RNB"/>
    <property type="match status" value="1"/>
</dbReference>
<dbReference type="OrthoDB" id="2285229at2759"/>
<comment type="similarity">
    <text evidence="1">Belongs to the RNR ribonuclease family.</text>
</comment>
<dbReference type="SMART" id="SM00955">
    <property type="entry name" value="RNB"/>
    <property type="match status" value="1"/>
</dbReference>
<dbReference type="InterPro" id="IPR001900">
    <property type="entry name" value="RNase_II/R"/>
</dbReference>
<protein>
    <submittedName>
        <fullName evidence="4">DEHA2B15158p</fullName>
    </submittedName>
</protein>
<dbReference type="OMA" id="VFCIDSE"/>
<dbReference type="GO" id="GO:0000932">
    <property type="term" value="C:P-body"/>
    <property type="evidence" value="ECO:0007669"/>
    <property type="project" value="TreeGrafter"/>
</dbReference>
<gene>
    <name evidence="4" type="ordered locus">DEHA2B15158g</name>
</gene>
<evidence type="ECO:0000256" key="1">
    <source>
        <dbReference type="RuleBase" id="RU003901"/>
    </source>
</evidence>
<dbReference type="GO" id="GO:0006402">
    <property type="term" value="P:mRNA catabolic process"/>
    <property type="evidence" value="ECO:0007669"/>
    <property type="project" value="TreeGrafter"/>
</dbReference>
<evidence type="ECO:0000313" key="5">
    <source>
        <dbReference type="Proteomes" id="UP000000599"/>
    </source>
</evidence>
<dbReference type="EMBL" id="CR382134">
    <property type="protein sequence ID" value="CAG85619.2"/>
    <property type="molecule type" value="Genomic_DNA"/>
</dbReference>
<evidence type="ECO:0000259" key="3">
    <source>
        <dbReference type="SMART" id="SM00955"/>
    </source>
</evidence>
<dbReference type="HOGENOM" id="CLU_012624_0_0_1"/>
<dbReference type="VEuPathDB" id="FungiDB:DEHA2B15158g"/>
<dbReference type="PANTHER" id="PTHR23355">
    <property type="entry name" value="RIBONUCLEASE"/>
    <property type="match status" value="1"/>
</dbReference>
<dbReference type="GeneID" id="2913580"/>
<dbReference type="InterPro" id="IPR022966">
    <property type="entry name" value="RNase_II/R_CS"/>
</dbReference>
<dbReference type="GO" id="GO:0000175">
    <property type="term" value="F:3'-5'-RNA exonuclease activity"/>
    <property type="evidence" value="ECO:0007669"/>
    <property type="project" value="TreeGrafter"/>
</dbReference>
<feature type="domain" description="RNB" evidence="3">
    <location>
        <begin position="692"/>
        <end position="1066"/>
    </location>
</feature>
<feature type="compositionally biased region" description="Low complexity" evidence="2">
    <location>
        <begin position="277"/>
        <end position="286"/>
    </location>
</feature>
<dbReference type="InParanoid" id="Q6BW11"/>
<dbReference type="eggNOG" id="KOG2102">
    <property type="taxonomic scope" value="Eukaryota"/>
</dbReference>
<dbReference type="PANTHER" id="PTHR23355:SF9">
    <property type="entry name" value="DIS3-LIKE EXONUCLEASE 2"/>
    <property type="match status" value="1"/>
</dbReference>
<dbReference type="InterPro" id="IPR012340">
    <property type="entry name" value="NA-bd_OB-fold"/>
</dbReference>
<evidence type="ECO:0000256" key="2">
    <source>
        <dbReference type="SAM" id="MobiDB-lite"/>
    </source>
</evidence>
<name>Q6BW11_DEBHA</name>
<dbReference type="STRING" id="284592.Q6BW11"/>
<dbReference type="SUPFAM" id="SSF50249">
    <property type="entry name" value="Nucleic acid-binding proteins"/>
    <property type="match status" value="1"/>
</dbReference>
<dbReference type="Proteomes" id="UP000000599">
    <property type="component" value="Chromosome B"/>
</dbReference>
<dbReference type="PROSITE" id="PS01175">
    <property type="entry name" value="RIBONUCLEASE_II"/>
    <property type="match status" value="1"/>
</dbReference>
<dbReference type="KEGG" id="dha:DEHA2B15158g"/>